<feature type="chain" id="PRO_5004127095" evidence="2">
    <location>
        <begin position="24"/>
        <end position="126"/>
    </location>
</feature>
<accession>N6WNP0</accession>
<dbReference type="RefSeq" id="WP_004581361.1">
    <property type="nucleotide sequence ID" value="NZ_AP028878.1"/>
</dbReference>
<feature type="signal peptide" evidence="2">
    <location>
        <begin position="1"/>
        <end position="23"/>
    </location>
</feature>
<feature type="region of interest" description="Disordered" evidence="1">
    <location>
        <begin position="23"/>
        <end position="126"/>
    </location>
</feature>
<dbReference type="SUPFAM" id="SSF47473">
    <property type="entry name" value="EF-hand"/>
    <property type="match status" value="1"/>
</dbReference>
<keyword evidence="5" id="KW-1185">Reference proteome</keyword>
<dbReference type="InterPro" id="IPR018247">
    <property type="entry name" value="EF_Hand_1_Ca_BS"/>
</dbReference>
<dbReference type="Gene3D" id="1.10.238.10">
    <property type="entry name" value="EF-hand"/>
    <property type="match status" value="1"/>
</dbReference>
<keyword evidence="2" id="KW-0732">Signal</keyword>
<evidence type="ECO:0000313" key="4">
    <source>
        <dbReference type="EMBL" id="ENO13136.1"/>
    </source>
</evidence>
<evidence type="ECO:0000256" key="1">
    <source>
        <dbReference type="SAM" id="MobiDB-lite"/>
    </source>
</evidence>
<dbReference type="InterPro" id="IPR002048">
    <property type="entry name" value="EF_hand_dom"/>
</dbReference>
<dbReference type="Proteomes" id="UP000013165">
    <property type="component" value="Unassembled WGS sequence"/>
</dbReference>
<organism evidence="4 5">
    <name type="scientific">Marinobacter nanhaiticus D15-8W</name>
    <dbReference type="NCBI Taxonomy" id="626887"/>
    <lineage>
        <taxon>Bacteria</taxon>
        <taxon>Pseudomonadati</taxon>
        <taxon>Pseudomonadota</taxon>
        <taxon>Gammaproteobacteria</taxon>
        <taxon>Pseudomonadales</taxon>
        <taxon>Marinobacteraceae</taxon>
        <taxon>Marinobacter</taxon>
    </lineage>
</organism>
<dbReference type="HOGENOM" id="CLU_2070282_0_0_6"/>
<dbReference type="PROSITE" id="PS00018">
    <property type="entry name" value="EF_HAND_1"/>
    <property type="match status" value="2"/>
</dbReference>
<dbReference type="OrthoDB" id="6370072at2"/>
<protein>
    <submittedName>
        <fullName evidence="4">EF-hand domain-containing protein</fullName>
    </submittedName>
</protein>
<proteinExistence type="predicted"/>
<sequence length="126" mass="13177">MDIRKMTLAAAVSMALAAPMAFAGSDGMDSAGTSKADREGATTDQYGGSSSQAEQFSSIDTNSDGVISEDELNVYGSTAAGGAGAESEAERNRMNMDNIDQNEDGEISRQEYMDAADNHPETGTDY</sequence>
<feature type="domain" description="EF-hand" evidence="3">
    <location>
        <begin position="54"/>
        <end position="115"/>
    </location>
</feature>
<evidence type="ECO:0000259" key="3">
    <source>
        <dbReference type="Pfam" id="PF13499"/>
    </source>
</evidence>
<feature type="compositionally biased region" description="Polar residues" evidence="1">
    <location>
        <begin position="42"/>
        <end position="65"/>
    </location>
</feature>
<dbReference type="GO" id="GO:0005509">
    <property type="term" value="F:calcium ion binding"/>
    <property type="evidence" value="ECO:0007669"/>
    <property type="project" value="InterPro"/>
</dbReference>
<dbReference type="AlphaFoldDB" id="N6WNP0"/>
<dbReference type="Pfam" id="PF13499">
    <property type="entry name" value="EF-hand_7"/>
    <property type="match status" value="1"/>
</dbReference>
<evidence type="ECO:0000313" key="5">
    <source>
        <dbReference type="Proteomes" id="UP000013165"/>
    </source>
</evidence>
<name>N6WNP0_9GAMM</name>
<comment type="caution">
    <text evidence="4">The sequence shown here is derived from an EMBL/GenBank/DDBJ whole genome shotgun (WGS) entry which is preliminary data.</text>
</comment>
<feature type="compositionally biased region" description="Basic and acidic residues" evidence="1">
    <location>
        <begin position="106"/>
        <end position="126"/>
    </location>
</feature>
<evidence type="ECO:0000256" key="2">
    <source>
        <dbReference type="SAM" id="SignalP"/>
    </source>
</evidence>
<reference evidence="4 5" key="1">
    <citation type="journal article" date="2013" name="Genome Announc.">
        <title>Genome Sequence of the Polycyclic Aromatic Hydrocarbon-Degrading Bacterium Strain Marinobacter nanhaiticus D15-8WT.</title>
        <authorList>
            <person name="Cui Z."/>
            <person name="Gao W."/>
            <person name="Li Q."/>
            <person name="Xu G."/>
            <person name="Zheng L."/>
        </authorList>
    </citation>
    <scope>NUCLEOTIDE SEQUENCE [LARGE SCALE GENOMIC DNA]</scope>
    <source>
        <strain evidence="4 5">D15-8W</strain>
    </source>
</reference>
<gene>
    <name evidence="4" type="ORF">J057_17100</name>
</gene>
<dbReference type="InterPro" id="IPR011992">
    <property type="entry name" value="EF-hand-dom_pair"/>
</dbReference>
<dbReference type="PATRIC" id="fig|626887.3.peg.3417"/>
<dbReference type="EMBL" id="APLQ01000014">
    <property type="protein sequence ID" value="ENO13136.1"/>
    <property type="molecule type" value="Genomic_DNA"/>
</dbReference>